<proteinExistence type="predicted"/>
<dbReference type="AlphaFoldDB" id="A0A5N6LRW8"/>
<feature type="region of interest" description="Disordered" evidence="1">
    <location>
        <begin position="1"/>
        <end position="104"/>
    </location>
</feature>
<feature type="compositionally biased region" description="Low complexity" evidence="1">
    <location>
        <begin position="51"/>
        <end position="62"/>
    </location>
</feature>
<evidence type="ECO:0000313" key="2">
    <source>
        <dbReference type="EMBL" id="KAD2804301.1"/>
    </source>
</evidence>
<protein>
    <submittedName>
        <fullName evidence="2">Uncharacterized protein</fullName>
    </submittedName>
</protein>
<comment type="caution">
    <text evidence="2">The sequence shown here is derived from an EMBL/GenBank/DDBJ whole genome shotgun (WGS) entry which is preliminary data.</text>
</comment>
<sequence>MQLKPITKAAQPSLKVHSSEAQLIAAREHQAPTPVVATAVTSQPFSRENRNPQPREYQPRRQQTQRHESNRQQSSSRPNYKSAPAQSASTHARHYGHPPLSSRVDENKLKIKGRRFLEFLLVAYRDNHRKPCRVARQVEITVVPFFNDCMFDPTILSGSGYRRVARRVVGCLSRSATGLNFQKIEFYAIETAGGGFIRFWTIRDDLGGD</sequence>
<feature type="compositionally biased region" description="Polar residues" evidence="1">
    <location>
        <begin position="71"/>
        <end position="90"/>
    </location>
</feature>
<keyword evidence="3" id="KW-1185">Reference proteome</keyword>
<reference evidence="2 3" key="1">
    <citation type="submission" date="2019-05" db="EMBL/GenBank/DDBJ databases">
        <title>Mikania micrantha, genome provides insights into the molecular mechanism of rapid growth.</title>
        <authorList>
            <person name="Liu B."/>
        </authorList>
    </citation>
    <scope>NUCLEOTIDE SEQUENCE [LARGE SCALE GENOMIC DNA]</scope>
    <source>
        <strain evidence="2">NLD-2019</strain>
        <tissue evidence="2">Leaf</tissue>
    </source>
</reference>
<evidence type="ECO:0000313" key="3">
    <source>
        <dbReference type="Proteomes" id="UP000326396"/>
    </source>
</evidence>
<dbReference type="EMBL" id="SZYD01000018">
    <property type="protein sequence ID" value="KAD2804301.1"/>
    <property type="molecule type" value="Genomic_DNA"/>
</dbReference>
<accession>A0A5N6LRW8</accession>
<gene>
    <name evidence="2" type="ORF">E3N88_37678</name>
</gene>
<organism evidence="2 3">
    <name type="scientific">Mikania micrantha</name>
    <name type="common">bitter vine</name>
    <dbReference type="NCBI Taxonomy" id="192012"/>
    <lineage>
        <taxon>Eukaryota</taxon>
        <taxon>Viridiplantae</taxon>
        <taxon>Streptophyta</taxon>
        <taxon>Embryophyta</taxon>
        <taxon>Tracheophyta</taxon>
        <taxon>Spermatophyta</taxon>
        <taxon>Magnoliopsida</taxon>
        <taxon>eudicotyledons</taxon>
        <taxon>Gunneridae</taxon>
        <taxon>Pentapetalae</taxon>
        <taxon>asterids</taxon>
        <taxon>campanulids</taxon>
        <taxon>Asterales</taxon>
        <taxon>Asteraceae</taxon>
        <taxon>Asteroideae</taxon>
        <taxon>Heliantheae alliance</taxon>
        <taxon>Eupatorieae</taxon>
        <taxon>Mikania</taxon>
    </lineage>
</organism>
<name>A0A5N6LRW8_9ASTR</name>
<dbReference type="Proteomes" id="UP000326396">
    <property type="component" value="Linkage Group LG8"/>
</dbReference>
<evidence type="ECO:0000256" key="1">
    <source>
        <dbReference type="SAM" id="MobiDB-lite"/>
    </source>
</evidence>